<evidence type="ECO:0000256" key="5">
    <source>
        <dbReference type="SAM" id="Phobius"/>
    </source>
</evidence>
<keyword evidence="1 4" id="KW-0349">Heme</keyword>
<evidence type="ECO:0000256" key="4">
    <source>
        <dbReference type="PROSITE-ProRule" id="PRU00433"/>
    </source>
</evidence>
<dbReference type="GO" id="GO:0009055">
    <property type="term" value="F:electron transfer activity"/>
    <property type="evidence" value="ECO:0007669"/>
    <property type="project" value="InterPro"/>
</dbReference>
<dbReference type="Proteomes" id="UP001139409">
    <property type="component" value="Unassembled WGS sequence"/>
</dbReference>
<dbReference type="AlphaFoldDB" id="A0A9X1HXE6"/>
<dbReference type="RefSeq" id="WP_225699664.1">
    <property type="nucleotide sequence ID" value="NZ_JAIXNE010000007.1"/>
</dbReference>
<dbReference type="Pfam" id="PF13442">
    <property type="entry name" value="Cytochrome_CBB3"/>
    <property type="match status" value="1"/>
</dbReference>
<dbReference type="PROSITE" id="PS51007">
    <property type="entry name" value="CYTC"/>
    <property type="match status" value="1"/>
</dbReference>
<name>A0A9X1HXE6_9BACT</name>
<sequence length="349" mass="38807">MKSNMQQIIQQLAGWTVGMIIGLLAAISLIFFFTWSAVHHAGWLYKAEPVEQSWTLPSIESDLPEGKEGQQIRYGYLLVSETPKWMGPKAKSHELQFAGNNLTCKNCHLDAGTKKGAGSFVGVTNRFPQFRGREGTMGTIEDRINGCMERSMNGTALSVESPQMEAIVAYMEWLSKDVPADVEAQYKGFAKIRIPDVRADLSFGQEIYQRECVTCHGTDGQGQALAGSDSTKGYLYPPLWGGDSYNHGAGMNRIITAAEFIKGNMPLGVTIDAPRLSDEEAFHVAAYIDSFDRPLKPEAEQDFPDKKLKPVSTPYGPWDDPFTAEQHKYGPFPPIIAYYEKEYGLKKDK</sequence>
<dbReference type="EMBL" id="JAIXNE010000007">
    <property type="protein sequence ID" value="MCA6078803.1"/>
    <property type="molecule type" value="Genomic_DNA"/>
</dbReference>
<keyword evidence="5" id="KW-0472">Membrane</keyword>
<dbReference type="PANTHER" id="PTHR35008:SF9">
    <property type="entry name" value="CYTOCHROME C DOMAIN-CONTAINING PROTEIN"/>
    <property type="match status" value="1"/>
</dbReference>
<evidence type="ECO:0000256" key="2">
    <source>
        <dbReference type="ARBA" id="ARBA00022723"/>
    </source>
</evidence>
<dbReference type="SUPFAM" id="SSF46626">
    <property type="entry name" value="Cytochrome c"/>
    <property type="match status" value="2"/>
</dbReference>
<reference evidence="7" key="1">
    <citation type="submission" date="2021-09" db="EMBL/GenBank/DDBJ databases">
        <title>Fulvivirga sp. isolated from coastal sediment.</title>
        <authorList>
            <person name="Yu H."/>
        </authorList>
    </citation>
    <scope>NUCLEOTIDE SEQUENCE</scope>
    <source>
        <strain evidence="7">1062</strain>
    </source>
</reference>
<keyword evidence="3 4" id="KW-0408">Iron</keyword>
<proteinExistence type="predicted"/>
<dbReference type="Gene3D" id="1.10.760.10">
    <property type="entry name" value="Cytochrome c-like domain"/>
    <property type="match status" value="2"/>
</dbReference>
<organism evidence="7 8">
    <name type="scientific">Fulvivirga sedimenti</name>
    <dbReference type="NCBI Taxonomy" id="2879465"/>
    <lineage>
        <taxon>Bacteria</taxon>
        <taxon>Pseudomonadati</taxon>
        <taxon>Bacteroidota</taxon>
        <taxon>Cytophagia</taxon>
        <taxon>Cytophagales</taxon>
        <taxon>Fulvivirgaceae</taxon>
        <taxon>Fulvivirga</taxon>
    </lineage>
</organism>
<comment type="caution">
    <text evidence="7">The sequence shown here is derived from an EMBL/GenBank/DDBJ whole genome shotgun (WGS) entry which is preliminary data.</text>
</comment>
<keyword evidence="5" id="KW-1133">Transmembrane helix</keyword>
<gene>
    <name evidence="7" type="ORF">LDX50_28265</name>
</gene>
<feature type="transmembrane region" description="Helical" evidence="5">
    <location>
        <begin position="12"/>
        <end position="35"/>
    </location>
</feature>
<evidence type="ECO:0000313" key="7">
    <source>
        <dbReference type="EMBL" id="MCA6078803.1"/>
    </source>
</evidence>
<keyword evidence="8" id="KW-1185">Reference proteome</keyword>
<dbReference type="GO" id="GO:0020037">
    <property type="term" value="F:heme binding"/>
    <property type="evidence" value="ECO:0007669"/>
    <property type="project" value="InterPro"/>
</dbReference>
<keyword evidence="2 4" id="KW-0479">Metal-binding</keyword>
<evidence type="ECO:0000313" key="8">
    <source>
        <dbReference type="Proteomes" id="UP001139409"/>
    </source>
</evidence>
<dbReference type="PANTHER" id="PTHR35008">
    <property type="entry name" value="BLL4482 PROTEIN-RELATED"/>
    <property type="match status" value="1"/>
</dbReference>
<dbReference type="GO" id="GO:0046872">
    <property type="term" value="F:metal ion binding"/>
    <property type="evidence" value="ECO:0007669"/>
    <property type="project" value="UniProtKB-KW"/>
</dbReference>
<dbReference type="InterPro" id="IPR051459">
    <property type="entry name" value="Cytochrome_c-type_DH"/>
</dbReference>
<keyword evidence="5" id="KW-0812">Transmembrane</keyword>
<dbReference type="InterPro" id="IPR009056">
    <property type="entry name" value="Cyt_c-like_dom"/>
</dbReference>
<dbReference type="Pfam" id="PF21342">
    <property type="entry name" value="SoxA-TsdA_cyt-c"/>
    <property type="match status" value="1"/>
</dbReference>
<protein>
    <submittedName>
        <fullName evidence="7">C-type cytochrome</fullName>
    </submittedName>
</protein>
<dbReference type="InterPro" id="IPR036909">
    <property type="entry name" value="Cyt_c-like_dom_sf"/>
</dbReference>
<evidence type="ECO:0000256" key="3">
    <source>
        <dbReference type="ARBA" id="ARBA00023004"/>
    </source>
</evidence>
<evidence type="ECO:0000256" key="1">
    <source>
        <dbReference type="ARBA" id="ARBA00022617"/>
    </source>
</evidence>
<accession>A0A9X1HXE6</accession>
<evidence type="ECO:0000259" key="6">
    <source>
        <dbReference type="PROSITE" id="PS51007"/>
    </source>
</evidence>
<feature type="domain" description="Cytochrome c" evidence="6">
    <location>
        <begin position="199"/>
        <end position="292"/>
    </location>
</feature>